<evidence type="ECO:0000313" key="2">
    <source>
        <dbReference type="EMBL" id="GAB12606.1"/>
    </source>
</evidence>
<proteinExistence type="predicted"/>
<dbReference type="Proteomes" id="UP000003828">
    <property type="component" value="Unassembled WGS sequence"/>
</dbReference>
<protein>
    <recommendedName>
        <fullName evidence="4">AB hydrolase-1 domain-containing protein</fullName>
    </recommendedName>
</protein>
<gene>
    <name evidence="2" type="ORF">ARGLB_020_00260</name>
</gene>
<dbReference type="RefSeq" id="WP_003798917.1">
    <property type="nucleotide sequence ID" value="NZ_BAEG01000020.1"/>
</dbReference>
<evidence type="ECO:0000313" key="3">
    <source>
        <dbReference type="Proteomes" id="UP000003828"/>
    </source>
</evidence>
<dbReference type="InterPro" id="IPR029058">
    <property type="entry name" value="AB_hydrolase_fold"/>
</dbReference>
<sequence length="475" mass="49175">MTRTLRQSCRTIASTSALAALLAAASASPAALAAQPRADASGPSLAAATPSTATPSVASGTLSDGAAWRAEVPANWNGKLVLFAHGFRPGPANPAWDTGFAPTASALVVRSYAVASSSYATTGWALQTAAQDQLGTLAAFEEHFGKASRVIAVGRSMGGLVTSMMAEIPNSGIDGAVSTCGLVGGGVALNNYQLDAAYAAAELLLPGRDIRLAGFTTPAESAETIAALKAALQHASTSSEGRARLALVAALLNTPTELDGVAADNPDALAAAQAKLVLGTLPTVIERRHTIVNAAGGDSGWTAGVDYSRLLQSSAQRQLVEHMYATAGLDLNGDLSALTANADIEPSSQGLQWMLRTSTPTGELQVPLLATHTTMDLLAPIEYQEEYAETVRQAGKNALFRQAFVSREGHCNFTVAENVAAVDAMDQRLQTGHWGSVATTADLQATATSLKLDGANYVEFRPAEFINDRDWTPGQ</sequence>
<keyword evidence="1" id="KW-0732">Signal</keyword>
<dbReference type="EMBL" id="BAEG01000020">
    <property type="protein sequence ID" value="GAB12606.1"/>
    <property type="molecule type" value="Genomic_DNA"/>
</dbReference>
<dbReference type="Gene3D" id="3.40.50.1820">
    <property type="entry name" value="alpha/beta hydrolase"/>
    <property type="match status" value="1"/>
</dbReference>
<feature type="signal peptide" evidence="1">
    <location>
        <begin position="1"/>
        <end position="33"/>
    </location>
</feature>
<dbReference type="STRING" id="1077972.ARGLB_020_00260"/>
<keyword evidence="3" id="KW-1185">Reference proteome</keyword>
<accession>H0QIF5</accession>
<reference evidence="2 3" key="1">
    <citation type="submission" date="2011-12" db="EMBL/GenBank/DDBJ databases">
        <title>Whole genome shotgun sequence of Arthrobacter globiformis NBRC 12137.</title>
        <authorList>
            <person name="Miyazawa S."/>
            <person name="Hosoyama A."/>
            <person name="Tsuchikane K."/>
            <person name="Katsumata H."/>
            <person name="Yamazaki S."/>
            <person name="Fujita N."/>
        </authorList>
    </citation>
    <scope>NUCLEOTIDE SEQUENCE [LARGE SCALE GENOMIC DNA]</scope>
    <source>
        <strain evidence="2 3">NBRC 12137</strain>
    </source>
</reference>
<name>H0QIF5_ARTG1</name>
<dbReference type="OrthoDB" id="7197847at2"/>
<comment type="caution">
    <text evidence="2">The sequence shown here is derived from an EMBL/GenBank/DDBJ whole genome shotgun (WGS) entry which is preliminary data.</text>
</comment>
<evidence type="ECO:0000256" key="1">
    <source>
        <dbReference type="SAM" id="SignalP"/>
    </source>
</evidence>
<dbReference type="eggNOG" id="COG0657">
    <property type="taxonomic scope" value="Bacteria"/>
</dbReference>
<feature type="chain" id="PRO_5003537149" description="AB hydrolase-1 domain-containing protein" evidence="1">
    <location>
        <begin position="34"/>
        <end position="475"/>
    </location>
</feature>
<dbReference type="SUPFAM" id="SSF53474">
    <property type="entry name" value="alpha/beta-Hydrolases"/>
    <property type="match status" value="1"/>
</dbReference>
<organism evidence="2 3">
    <name type="scientific">Arthrobacter globiformis (strain ATCC 8010 / DSM 20124 / JCM 1332 / NBRC 12137 / NCIMB 8907 / NRRL B-2979 / 168)</name>
    <dbReference type="NCBI Taxonomy" id="1077972"/>
    <lineage>
        <taxon>Bacteria</taxon>
        <taxon>Bacillati</taxon>
        <taxon>Actinomycetota</taxon>
        <taxon>Actinomycetes</taxon>
        <taxon>Micrococcales</taxon>
        <taxon>Micrococcaceae</taxon>
        <taxon>Arthrobacter</taxon>
    </lineage>
</organism>
<dbReference type="AlphaFoldDB" id="H0QIF5"/>
<evidence type="ECO:0008006" key="4">
    <source>
        <dbReference type="Google" id="ProtNLM"/>
    </source>
</evidence>